<dbReference type="Proteomes" id="UP000039865">
    <property type="component" value="Unassembled WGS sequence"/>
</dbReference>
<name>A0A078A155_STYLE</name>
<dbReference type="EMBL" id="CCKQ01004086">
    <property type="protein sequence ID" value="CDW75218.1"/>
    <property type="molecule type" value="Genomic_DNA"/>
</dbReference>
<evidence type="ECO:0000313" key="1">
    <source>
        <dbReference type="EMBL" id="CDW75218.1"/>
    </source>
</evidence>
<proteinExistence type="predicted"/>
<reference evidence="1 2" key="1">
    <citation type="submission" date="2014-06" db="EMBL/GenBank/DDBJ databases">
        <authorList>
            <person name="Swart Estienne"/>
        </authorList>
    </citation>
    <scope>NUCLEOTIDE SEQUENCE [LARGE SCALE GENOMIC DNA]</scope>
    <source>
        <strain evidence="1 2">130c</strain>
    </source>
</reference>
<evidence type="ECO:0000313" key="2">
    <source>
        <dbReference type="Proteomes" id="UP000039865"/>
    </source>
</evidence>
<organism evidence="1 2">
    <name type="scientific">Stylonychia lemnae</name>
    <name type="common">Ciliate</name>
    <dbReference type="NCBI Taxonomy" id="5949"/>
    <lineage>
        <taxon>Eukaryota</taxon>
        <taxon>Sar</taxon>
        <taxon>Alveolata</taxon>
        <taxon>Ciliophora</taxon>
        <taxon>Intramacronucleata</taxon>
        <taxon>Spirotrichea</taxon>
        <taxon>Stichotrichia</taxon>
        <taxon>Sporadotrichida</taxon>
        <taxon>Oxytrichidae</taxon>
        <taxon>Stylonychinae</taxon>
        <taxon>Stylonychia</taxon>
    </lineage>
</organism>
<dbReference type="InParanoid" id="A0A078A155"/>
<keyword evidence="2" id="KW-1185">Reference proteome</keyword>
<gene>
    <name evidence="1" type="primary">Contig18340.g19488</name>
    <name evidence="1" type="ORF">STYLEM_4205</name>
</gene>
<dbReference type="InterPro" id="IPR013320">
    <property type="entry name" value="ConA-like_dom_sf"/>
</dbReference>
<dbReference type="SUPFAM" id="SSF49899">
    <property type="entry name" value="Concanavalin A-like lectins/glucanases"/>
    <property type="match status" value="2"/>
</dbReference>
<accession>A0A078A155</accession>
<protein>
    <submittedName>
        <fullName evidence="1">Uncharacterized protein</fullName>
    </submittedName>
</protein>
<dbReference type="Gene3D" id="2.60.120.200">
    <property type="match status" value="1"/>
</dbReference>
<sequence length="2213" mass="256593">MNLWWKPYNFDSAQNLITLGSMLSASNKCINHMRDFTLYKIALSDSEIAQVMRQQKHLEIFSFIRIGDVKVQKVQMVRYYKFQRQMNAAIQYDYSLLARHSRQYFLTTFWSDDDMSLQIQEAMMDQPSLYQVLTNKGTNAISIGRPLYPITFRQLNFEFWVRLHVNPGSTKYTLIQDEDPNPQNFQIIADTSASIKLALYSSTFLNTGDSVFLSTVANIYLNTIVWKHIYVDIVIPRKRVRAGIHFNQIEKTLTSWPYRYWKLKPLHNKKILEDTSINPQFMQQSELLEYISDSTYPVSYFILADHYAAMVSIANSVTLKVYNKQTNQYQATYASNVMGSWNHFLFYRQISGSNDVIDEFRVWKDGTSSVSILIKKIFQIDITNYMHVYKQKIYDPYDLEGNLVDYFRFTKYSSDPEYYKRYAYRSSGIYPININQALAITTVQLKQTENLQECELGYYFNGIICKADSAILKALNAPSLLFAQFNSSTQTNDNYHLGFYFRLSQKMFSNTGQDLDLINSYPSTPSQFFRMRVDVSTKIIVTIGGQDFIYEIPTLTHLQIGWWYYCVDFSQNHYIYIGKQDVTGFTNYDPDFAIRDFFISYGEEIQFSKNQASYHPRNRWSIQSSGSLFVWNWDQLVVLICQGPFEAYHQHHQYYCGKDLAAGSMSTITQSSQFTLTMNVNIKAVISNSLKSLIFVLNPTSTNDYIRLGIKHQYIGNSYQAQVELYLHGFTNTISGTNDQICNFLVGAWRGLSMIKDGNTYKIVCNYLTMSTQNVPSTYFPFQFDDKIEIGGTRGSYKESFMQIRDFAFYSETALTQQQLDSNYLNFTIPTRSYFALDINFKLDFEFVMKEMLEIKLAISTHLLAIQILFLQWQQIMSSTQEYFGQAQLQVCIVQQKGNYTSNYQSLRKIQYVYKLSTWDKIVQITQQQCSSQRCQNMARSYANQFFSIKPGKKENKYISPTYSFAKTEKYCEATQVFDGVSCQSYKYLHLETNSYIGLKFANPSILTTEATVEFWILFQKNQEAGQIIRLTDQILNDVRLEEDSSYNTNLQTINQVKSYWRKIVLTLESVSISSTLFTAYLGLNEVWKYLHQISQYAEHLFVVTDSVQVYDDFSQQIKLQTVPVARFFPKLNGNVELKGDNMKNNIQTWSVEFWLKFVFKAGSITNIKLEIKLIFLLQKIQIFTKNSPKEYIIISQQQILTLNCLADDIDMYFQMKNLKFWSKALPLDAMMYLSMLSQPTNGYSDLIMYYTLDNEYFIEMELARRFYDVGSGFKWDIADFLQSQIKEKEMSFTLFVSTFQEIQDTLNHNIIKLGNIFQLMTSYGYQVYNFDQTNGQKVSLSNVLSGSSRTQNWFITFDLENKKIQIILDDVLLEELNFSKDSILKYSEVNDWQVQLASTGVSDDFPKLAIRQLSIFHPPLTYQQTKMISQQKLTNQYKGTYDMIEGVRMDHNKMVFGKISGSNFFDLKENQYIVPIIGSQIDVEIEGNCAYGAYKVGRICVEQANLVLAGKTLSLSIAGAQIGTSFTCQGWFLVKQFDSSSVITFLEIVGVFKLIYDANVLYLTDYSITKDVADFQFSVDIWMHLSVIMKGSIWVVYQNAKVIGEFNVFKNQLFNKVLTDLNIGTQNLKSMLKIKEIALFGHARDPTEIRIDMFNQISRVNYQYQLLAYYPLSETSYQLFTDLSTFNRFVDLGTQTQVGIFWDYQSRDGLSSQNTKYDSNQLYSPAIQQDKTLFFPQTTPTVDYTLGEFKLGTEFSMSFLINVYDPSVIISSNFLMRFQANLFRMSVQSGKIVSYFSDDAVGLFLPVLNPNAWQGCAQGVSYNLKSGYNMIFVNNAPSGDLKRGTFIVSHLLPSVRQIIVQGLNLKIRDIRIYSELLDPFTHQKFIRQGIYPSLTVYPCVFMIRITDGFGLKLYEQVSNSLIQIQTSVAGNWQYWQTSTDVIYCDGFSKYQRGSFYCQKSEKFLRLVSGASFSFQILKNEMQNSTLMIWTLVQDFGTEINALRFKLQNRFEFILQNNTRSHLYIANNTYLAVNNRDDSKFVKEGQWFLVYNRIGLPGDIINNYIGIPAYINDTFSQIQFRGSKITNVKLEFAPNSGGLTFQINTGVNSKIYFRNMQLWSTAFSIQIAERRALRGPNPLRFKDSLVALYRFDEAKGSYLYNTAAFEQEISNRIYYDDALAYIDWTHYSQIGVDQSTDSEDQRNFLFCLEPNMR</sequence>